<keyword evidence="15 19" id="KW-0472">Membrane</keyword>
<feature type="transmembrane region" description="Helical" evidence="19">
    <location>
        <begin position="167"/>
        <end position="186"/>
    </location>
</feature>
<keyword evidence="16" id="KW-0594">Phospholipid biosynthesis</keyword>
<dbReference type="AlphaFoldDB" id="A0A3M0B8Q9"/>
<comment type="subcellular location">
    <subcellularLocation>
        <location evidence="2">Cell membrane</location>
        <topology evidence="2">Multi-pass membrane protein</topology>
    </subcellularLocation>
</comment>
<evidence type="ECO:0000256" key="3">
    <source>
        <dbReference type="ARBA" id="ARBA00005119"/>
    </source>
</evidence>
<evidence type="ECO:0000256" key="9">
    <source>
        <dbReference type="ARBA" id="ARBA00022516"/>
    </source>
</evidence>
<evidence type="ECO:0000256" key="17">
    <source>
        <dbReference type="ARBA" id="ARBA00023264"/>
    </source>
</evidence>
<evidence type="ECO:0000256" key="4">
    <source>
        <dbReference type="ARBA" id="ARBA00005189"/>
    </source>
</evidence>
<feature type="transmembrane region" description="Helical" evidence="19">
    <location>
        <begin position="59"/>
        <end position="88"/>
    </location>
</feature>
<evidence type="ECO:0000256" key="12">
    <source>
        <dbReference type="ARBA" id="ARBA00022695"/>
    </source>
</evidence>
<gene>
    <name evidence="20" type="ORF">CLV39_1676</name>
</gene>
<dbReference type="GO" id="GO:0004605">
    <property type="term" value="F:phosphatidate cytidylyltransferase activity"/>
    <property type="evidence" value="ECO:0007669"/>
    <property type="project" value="UniProtKB-EC"/>
</dbReference>
<evidence type="ECO:0000256" key="8">
    <source>
        <dbReference type="ARBA" id="ARBA00022475"/>
    </source>
</evidence>
<organism evidence="20 21">
    <name type="scientific">Hydrogenothermus marinus</name>
    <dbReference type="NCBI Taxonomy" id="133270"/>
    <lineage>
        <taxon>Bacteria</taxon>
        <taxon>Pseudomonadati</taxon>
        <taxon>Aquificota</taxon>
        <taxon>Aquificia</taxon>
        <taxon>Aquificales</taxon>
        <taxon>Hydrogenothermaceae</taxon>
        <taxon>Hydrogenothermus</taxon>
    </lineage>
</organism>
<feature type="transmembrane region" description="Helical" evidence="19">
    <location>
        <begin position="12"/>
        <end position="39"/>
    </location>
</feature>
<evidence type="ECO:0000256" key="11">
    <source>
        <dbReference type="ARBA" id="ARBA00022692"/>
    </source>
</evidence>
<evidence type="ECO:0000256" key="5">
    <source>
        <dbReference type="ARBA" id="ARBA00010185"/>
    </source>
</evidence>
<evidence type="ECO:0000256" key="15">
    <source>
        <dbReference type="ARBA" id="ARBA00023136"/>
    </source>
</evidence>
<keyword evidence="21" id="KW-1185">Reference proteome</keyword>
<dbReference type="OrthoDB" id="9799199at2"/>
<keyword evidence="13 19" id="KW-1133">Transmembrane helix</keyword>
<keyword evidence="10 18" id="KW-0808">Transferase</keyword>
<keyword evidence="11 18" id="KW-0812">Transmembrane</keyword>
<dbReference type="PANTHER" id="PTHR46382">
    <property type="entry name" value="PHOSPHATIDATE CYTIDYLYLTRANSFERASE"/>
    <property type="match status" value="1"/>
</dbReference>
<dbReference type="EMBL" id="REFO01000017">
    <property type="protein sequence ID" value="RMA92519.1"/>
    <property type="molecule type" value="Genomic_DNA"/>
</dbReference>
<keyword evidence="12 18" id="KW-0548">Nucleotidyltransferase</keyword>
<dbReference type="EC" id="2.7.7.41" evidence="6 18"/>
<evidence type="ECO:0000313" key="21">
    <source>
        <dbReference type="Proteomes" id="UP000280842"/>
    </source>
</evidence>
<comment type="caution">
    <text evidence="20">The sequence shown here is derived from an EMBL/GenBank/DDBJ whole genome shotgun (WGS) entry which is preliminary data.</text>
</comment>
<proteinExistence type="inferred from homology"/>
<keyword evidence="8" id="KW-1003">Cell membrane</keyword>
<keyword evidence="9" id="KW-0444">Lipid biosynthesis</keyword>
<keyword evidence="14" id="KW-0443">Lipid metabolism</keyword>
<evidence type="ECO:0000256" key="10">
    <source>
        <dbReference type="ARBA" id="ARBA00022679"/>
    </source>
</evidence>
<evidence type="ECO:0000256" key="7">
    <source>
        <dbReference type="ARBA" id="ARBA00019373"/>
    </source>
</evidence>
<reference evidence="20 21" key="1">
    <citation type="submission" date="2018-10" db="EMBL/GenBank/DDBJ databases">
        <title>Genomic Encyclopedia of Archaeal and Bacterial Type Strains, Phase II (KMG-II): from individual species to whole genera.</title>
        <authorList>
            <person name="Goeker M."/>
        </authorList>
    </citation>
    <scope>NUCLEOTIDE SEQUENCE [LARGE SCALE GENOMIC DNA]</scope>
    <source>
        <strain evidence="20 21">VM1</strain>
    </source>
</reference>
<protein>
    <recommendedName>
        <fullName evidence="7 18">Phosphatidate cytidylyltransferase</fullName>
        <ecNumber evidence="6 18">2.7.7.41</ecNumber>
    </recommendedName>
</protein>
<evidence type="ECO:0000256" key="14">
    <source>
        <dbReference type="ARBA" id="ARBA00023098"/>
    </source>
</evidence>
<dbReference type="Pfam" id="PF01148">
    <property type="entry name" value="CTP_transf_1"/>
    <property type="match status" value="1"/>
</dbReference>
<evidence type="ECO:0000256" key="1">
    <source>
        <dbReference type="ARBA" id="ARBA00001698"/>
    </source>
</evidence>
<dbReference type="InterPro" id="IPR000374">
    <property type="entry name" value="PC_trans"/>
</dbReference>
<accession>A0A3M0B8Q9</accession>
<feature type="transmembrane region" description="Helical" evidence="19">
    <location>
        <begin position="100"/>
        <end position="121"/>
    </location>
</feature>
<name>A0A3M0B8Q9_9AQUI</name>
<dbReference type="GO" id="GO:0016024">
    <property type="term" value="P:CDP-diacylglycerol biosynthetic process"/>
    <property type="evidence" value="ECO:0007669"/>
    <property type="project" value="UniProtKB-UniPathway"/>
</dbReference>
<feature type="transmembrane region" description="Helical" evidence="19">
    <location>
        <begin position="127"/>
        <end position="146"/>
    </location>
</feature>
<dbReference type="PANTHER" id="PTHR46382:SF1">
    <property type="entry name" value="PHOSPHATIDATE CYTIDYLYLTRANSFERASE"/>
    <property type="match status" value="1"/>
</dbReference>
<comment type="pathway">
    <text evidence="3 18">Phospholipid metabolism; CDP-diacylglycerol biosynthesis; CDP-diacylglycerol from sn-glycerol 3-phosphate: step 3/3.</text>
</comment>
<comment type="similarity">
    <text evidence="5 18">Belongs to the CDS family.</text>
</comment>
<evidence type="ECO:0000256" key="16">
    <source>
        <dbReference type="ARBA" id="ARBA00023209"/>
    </source>
</evidence>
<evidence type="ECO:0000256" key="18">
    <source>
        <dbReference type="RuleBase" id="RU003938"/>
    </source>
</evidence>
<dbReference type="Proteomes" id="UP000280842">
    <property type="component" value="Unassembled WGS sequence"/>
</dbReference>
<evidence type="ECO:0000256" key="2">
    <source>
        <dbReference type="ARBA" id="ARBA00004651"/>
    </source>
</evidence>
<sequence length="252" mass="28038">MSNLIKRVISAIVLGAIAILGVLYLNKIIFFIIVSIVSALAGWEIANLISKKIGNINSIFFSFIAFISSLSLFFISPFLSILIIFIYGFYIANKYWNIDLLAYITFGLVYSSFFISSLGFLFEIDRYILFILFATVWAGDSLAYFIGKNFGKHKLAPKLSPKKTIEGAIGSTVGSLFFGGLTAYYFNHLEAIIPIFIGAILMQIGDLFESFIKRQVGVKDSSNIIPGHGGILDRIDGLIFASVTFLIFYQIY</sequence>
<evidence type="ECO:0000313" key="20">
    <source>
        <dbReference type="EMBL" id="RMA92519.1"/>
    </source>
</evidence>
<evidence type="ECO:0000256" key="13">
    <source>
        <dbReference type="ARBA" id="ARBA00022989"/>
    </source>
</evidence>
<keyword evidence="17" id="KW-1208">Phospholipid metabolism</keyword>
<evidence type="ECO:0000256" key="6">
    <source>
        <dbReference type="ARBA" id="ARBA00012487"/>
    </source>
</evidence>
<dbReference type="UniPathway" id="UPA00557">
    <property type="reaction ID" value="UER00614"/>
</dbReference>
<dbReference type="PROSITE" id="PS01315">
    <property type="entry name" value="CDS"/>
    <property type="match status" value="1"/>
</dbReference>
<comment type="catalytic activity">
    <reaction evidence="1 18">
        <text>a 1,2-diacyl-sn-glycero-3-phosphate + CTP + H(+) = a CDP-1,2-diacyl-sn-glycerol + diphosphate</text>
        <dbReference type="Rhea" id="RHEA:16229"/>
        <dbReference type="ChEBI" id="CHEBI:15378"/>
        <dbReference type="ChEBI" id="CHEBI:33019"/>
        <dbReference type="ChEBI" id="CHEBI:37563"/>
        <dbReference type="ChEBI" id="CHEBI:58332"/>
        <dbReference type="ChEBI" id="CHEBI:58608"/>
        <dbReference type="EC" id="2.7.7.41"/>
    </reaction>
</comment>
<evidence type="ECO:0000256" key="19">
    <source>
        <dbReference type="SAM" id="Phobius"/>
    </source>
</evidence>
<dbReference type="GO" id="GO:0005886">
    <property type="term" value="C:plasma membrane"/>
    <property type="evidence" value="ECO:0007669"/>
    <property type="project" value="UniProtKB-SubCell"/>
</dbReference>
<dbReference type="RefSeq" id="WP_121923768.1">
    <property type="nucleotide sequence ID" value="NZ_REFO01000017.1"/>
</dbReference>
<comment type="pathway">
    <text evidence="4">Lipid metabolism.</text>
</comment>